<dbReference type="InterPro" id="IPR006652">
    <property type="entry name" value="Kelch_1"/>
</dbReference>
<dbReference type="Pfam" id="PF01344">
    <property type="entry name" value="Kelch_1"/>
    <property type="match status" value="1"/>
</dbReference>
<reference evidence="3 4" key="1">
    <citation type="submission" date="2019-07" db="EMBL/GenBank/DDBJ databases">
        <title>Draft genome for Aliikangiella sp. M105.</title>
        <authorList>
            <person name="Wang G."/>
        </authorList>
    </citation>
    <scope>NUCLEOTIDE SEQUENCE [LARGE SCALE GENOMIC DNA]</scope>
    <source>
        <strain evidence="3 4">M105</strain>
    </source>
</reference>
<dbReference type="OrthoDB" id="9769308at2"/>
<organism evidence="3 4">
    <name type="scientific">Aliikangiella coralliicola</name>
    <dbReference type="NCBI Taxonomy" id="2592383"/>
    <lineage>
        <taxon>Bacteria</taxon>
        <taxon>Pseudomonadati</taxon>
        <taxon>Pseudomonadota</taxon>
        <taxon>Gammaproteobacteria</taxon>
        <taxon>Oceanospirillales</taxon>
        <taxon>Pleioneaceae</taxon>
        <taxon>Aliikangiella</taxon>
    </lineage>
</organism>
<dbReference type="InterPro" id="IPR011043">
    <property type="entry name" value="Gal_Oxase/kelch_b-propeller"/>
</dbReference>
<keyword evidence="4" id="KW-1185">Reference proteome</keyword>
<dbReference type="PANTHER" id="PTHR45632">
    <property type="entry name" value="LD33804P"/>
    <property type="match status" value="1"/>
</dbReference>
<keyword evidence="2" id="KW-0677">Repeat</keyword>
<protein>
    <recommendedName>
        <fullName evidence="5">Galactose oxidase</fullName>
    </recommendedName>
</protein>
<evidence type="ECO:0000256" key="2">
    <source>
        <dbReference type="ARBA" id="ARBA00022737"/>
    </source>
</evidence>
<dbReference type="SMART" id="SM00612">
    <property type="entry name" value="Kelch"/>
    <property type="match status" value="5"/>
</dbReference>
<keyword evidence="1" id="KW-0880">Kelch repeat</keyword>
<dbReference type="RefSeq" id="WP_142891560.1">
    <property type="nucleotide sequence ID" value="NZ_ML660160.1"/>
</dbReference>
<accession>A0A545UJ55</accession>
<evidence type="ECO:0000313" key="3">
    <source>
        <dbReference type="EMBL" id="TQV89496.1"/>
    </source>
</evidence>
<evidence type="ECO:0000313" key="4">
    <source>
        <dbReference type="Proteomes" id="UP000315439"/>
    </source>
</evidence>
<sequence>MNRRHFLYSATSGMVIFSQPSFAKLFGSNKKNLCWKSLASIPVKIQEIYPSVFKGKIYVGGGLAEVPNQEGVMGKLSLTNKVYVYNPVTNQWSIGPSLPEARHHLGLVANEKYLYGIGGFSAVTGNAWKFSNSVFRLSKDKSYWQVAPSLPVAQAESIYTTIGNTIHVIGGREVAGKKTQKSTDSSRHWKLIDDKYWEEAAPISVARNSAAGVTLNGKIYYIGGRIYAKQHQNQTLVERYDPEMDAWEKVSPIPLATAGISAAVANGKIYVFGGERWINRNTSRSKWITYSDVWQYDPQKDKWEKAGDMSSTRHGLGAVTINDQIYLIGGAFQAGISGTTSLLEVMLNN</sequence>
<dbReference type="InterPro" id="IPR015915">
    <property type="entry name" value="Kelch-typ_b-propeller"/>
</dbReference>
<dbReference type="EMBL" id="VIKS01000001">
    <property type="protein sequence ID" value="TQV89496.1"/>
    <property type="molecule type" value="Genomic_DNA"/>
</dbReference>
<proteinExistence type="predicted"/>
<dbReference type="Proteomes" id="UP000315439">
    <property type="component" value="Unassembled WGS sequence"/>
</dbReference>
<dbReference type="Gene3D" id="2.120.10.80">
    <property type="entry name" value="Kelch-type beta propeller"/>
    <property type="match status" value="2"/>
</dbReference>
<evidence type="ECO:0008006" key="5">
    <source>
        <dbReference type="Google" id="ProtNLM"/>
    </source>
</evidence>
<gene>
    <name evidence="3" type="ORF">FLL46_01030</name>
</gene>
<dbReference type="AlphaFoldDB" id="A0A545UJ55"/>
<name>A0A545UJ55_9GAMM</name>
<dbReference type="PANTHER" id="PTHR45632:SF3">
    <property type="entry name" value="KELCH-LIKE PROTEIN 32"/>
    <property type="match status" value="1"/>
</dbReference>
<dbReference type="Pfam" id="PF24681">
    <property type="entry name" value="Kelch_KLHDC2_KLHL20_DRC7"/>
    <property type="match status" value="1"/>
</dbReference>
<comment type="caution">
    <text evidence="3">The sequence shown here is derived from an EMBL/GenBank/DDBJ whole genome shotgun (WGS) entry which is preliminary data.</text>
</comment>
<evidence type="ECO:0000256" key="1">
    <source>
        <dbReference type="ARBA" id="ARBA00022441"/>
    </source>
</evidence>
<dbReference type="SUPFAM" id="SSF50965">
    <property type="entry name" value="Galactose oxidase, central domain"/>
    <property type="match status" value="1"/>
</dbReference>